<protein>
    <submittedName>
        <fullName evidence="2">Branched-chain amino acid ABC transporter permease</fullName>
    </submittedName>
</protein>
<dbReference type="OrthoDB" id="187711at2157"/>
<name>A0A0W1R6V9_9EURY</name>
<keyword evidence="1" id="KW-1133">Transmembrane helix</keyword>
<dbReference type="AlphaFoldDB" id="A0A0W1R6V9"/>
<feature type="transmembrane region" description="Helical" evidence="1">
    <location>
        <begin position="104"/>
        <end position="121"/>
    </location>
</feature>
<dbReference type="STRING" id="1514971.AUR64_15055"/>
<dbReference type="Proteomes" id="UP000054387">
    <property type="component" value="Unassembled WGS sequence"/>
</dbReference>
<dbReference type="InterPro" id="IPR008407">
    <property type="entry name" value="Brnchd-chn_aa_trnsp_AzlD"/>
</dbReference>
<dbReference type="EMBL" id="LOPU01000029">
    <property type="protein sequence ID" value="KTG09113.1"/>
    <property type="molecule type" value="Genomic_DNA"/>
</dbReference>
<proteinExistence type="predicted"/>
<sequence>MTTTYPATTVWVVVLAIGVLTFAIRFSFIALFGVLDRRSGDDESDQAVPPRVAAALRYVPPAVLAALVFPAVVTVEPTVAETLSNERLLAGGAAAAVAWRTENVLATIAVGMAVLWTLQFLV</sequence>
<dbReference type="Pfam" id="PF05437">
    <property type="entry name" value="AzlD"/>
    <property type="match status" value="1"/>
</dbReference>
<dbReference type="RefSeq" id="WP_058582266.1">
    <property type="nucleotide sequence ID" value="NZ_LOPU01000029.1"/>
</dbReference>
<evidence type="ECO:0000313" key="2">
    <source>
        <dbReference type="EMBL" id="KTG09113.1"/>
    </source>
</evidence>
<reference evidence="2 3" key="1">
    <citation type="submission" date="2015-12" db="EMBL/GenBank/DDBJ databases">
        <title>Haloprofundus marisrubri gen. nov., sp. nov., an extremely halophilic archaeon isolated from the Discovery deep brine-seawater interface in the Red Sea.</title>
        <authorList>
            <person name="Zhang G."/>
            <person name="Stingl U."/>
            <person name="Rashid M."/>
        </authorList>
    </citation>
    <scope>NUCLEOTIDE SEQUENCE [LARGE SCALE GENOMIC DNA]</scope>
    <source>
        <strain evidence="2 3">SB9</strain>
    </source>
</reference>
<organism evidence="2 3">
    <name type="scientific">Haloprofundus marisrubri</name>
    <dbReference type="NCBI Taxonomy" id="1514971"/>
    <lineage>
        <taxon>Archaea</taxon>
        <taxon>Methanobacteriati</taxon>
        <taxon>Methanobacteriota</taxon>
        <taxon>Stenosarchaea group</taxon>
        <taxon>Halobacteria</taxon>
        <taxon>Halobacteriales</taxon>
        <taxon>Haloferacaceae</taxon>
        <taxon>Haloprofundus</taxon>
    </lineage>
</organism>
<gene>
    <name evidence="2" type="ORF">AUR64_15055</name>
</gene>
<comment type="caution">
    <text evidence="2">The sequence shown here is derived from an EMBL/GenBank/DDBJ whole genome shotgun (WGS) entry which is preliminary data.</text>
</comment>
<keyword evidence="3" id="KW-1185">Reference proteome</keyword>
<accession>A0A0W1R6V9</accession>
<keyword evidence="1" id="KW-0812">Transmembrane</keyword>
<feature type="transmembrane region" description="Helical" evidence="1">
    <location>
        <begin position="12"/>
        <end position="35"/>
    </location>
</feature>
<evidence type="ECO:0000313" key="3">
    <source>
        <dbReference type="Proteomes" id="UP000054387"/>
    </source>
</evidence>
<evidence type="ECO:0000256" key="1">
    <source>
        <dbReference type="SAM" id="Phobius"/>
    </source>
</evidence>
<feature type="transmembrane region" description="Helical" evidence="1">
    <location>
        <begin position="55"/>
        <end position="75"/>
    </location>
</feature>
<keyword evidence="1" id="KW-0472">Membrane</keyword>